<dbReference type="OrthoDB" id="3066429at2759"/>
<keyword evidence="3" id="KW-1185">Reference proteome</keyword>
<protein>
    <submittedName>
        <fullName evidence="2">Uncharacterized protein</fullName>
    </submittedName>
</protein>
<feature type="region of interest" description="Disordered" evidence="1">
    <location>
        <begin position="152"/>
        <end position="181"/>
    </location>
</feature>
<reference evidence="2 3" key="1">
    <citation type="journal article" date="2014" name="BMC Genomics">
        <title>Genome and secretome analysis of the hemibiotrophic fungal pathogen, Moniliophthora roreri, which causes frosty pod rot disease of cacao: mechanisms of the biotrophic and necrotrophic phases.</title>
        <authorList>
            <person name="Meinhardt L.W."/>
            <person name="Costa G.G.L."/>
            <person name="Thomazella D.P.T."/>
            <person name="Teixeira P.J.P.L."/>
            <person name="Carazzolle M.F."/>
            <person name="Schuster S.C."/>
            <person name="Carlson J.E."/>
            <person name="Guiltinan M.J."/>
            <person name="Mieczkowski P."/>
            <person name="Farmer A."/>
            <person name="Ramaraj T."/>
            <person name="Crozier J."/>
            <person name="Davis R.E."/>
            <person name="Shao J."/>
            <person name="Melnick R.L."/>
            <person name="Pereira G.A.G."/>
            <person name="Bailey B.A."/>
        </authorList>
    </citation>
    <scope>NUCLEOTIDE SEQUENCE [LARGE SCALE GENOMIC DNA]</scope>
    <source>
        <strain evidence="2 3">MCA 2997</strain>
    </source>
</reference>
<sequence length="436" mass="50022">MSSPQPQSSLEEIAILVKEREVRYNYNSETQFAVVPLLDNADHHDEPFERDMNGRVAYIMLYTLRYLALEASNEDLKDIFGATLTKWGGRKGGVKERLQDEREWVNSRWNERCVQESVAKVRRELATLKICALSFDAYDRLLAKNREASVKEVRTQGVGEETESQGGRGGEEPESLEDASQDQCSAFHYRSAAYKDVIFVSPLLQVMEKAALGKANDDARKQQSIEALDVYVSKTVVHESINLIATLTHEDTYKTPLLVQGSFEVHTPTEEAIDGWGEAGEWFEVSRLGAFSSLHVVLPKPEDKHDTWRLSMTCLLDDKMVSYRELDKGTQRFAANQIRMRQFRFFLMGRPPLFNELTTSNLPNNLANVTQLRDFEKYGEESWKHPLQGITRQSRMTAPNSNSTLLSPRPFKSYNPKDLTPEMFWKLTFARRFCRK</sequence>
<dbReference type="EMBL" id="AWSO01000226">
    <property type="protein sequence ID" value="ESK93088.1"/>
    <property type="molecule type" value="Genomic_DNA"/>
</dbReference>
<evidence type="ECO:0000313" key="3">
    <source>
        <dbReference type="Proteomes" id="UP000017559"/>
    </source>
</evidence>
<gene>
    <name evidence="2" type="ORF">Moror_8873</name>
</gene>
<proteinExistence type="predicted"/>
<dbReference type="Proteomes" id="UP000017559">
    <property type="component" value="Unassembled WGS sequence"/>
</dbReference>
<comment type="caution">
    <text evidence="2">The sequence shown here is derived from an EMBL/GenBank/DDBJ whole genome shotgun (WGS) entry which is preliminary data.</text>
</comment>
<organism evidence="2 3">
    <name type="scientific">Moniliophthora roreri (strain MCA 2997)</name>
    <name type="common">Cocoa frosty pod rot fungus</name>
    <name type="synonym">Crinipellis roreri</name>
    <dbReference type="NCBI Taxonomy" id="1381753"/>
    <lineage>
        <taxon>Eukaryota</taxon>
        <taxon>Fungi</taxon>
        <taxon>Dikarya</taxon>
        <taxon>Basidiomycota</taxon>
        <taxon>Agaricomycotina</taxon>
        <taxon>Agaricomycetes</taxon>
        <taxon>Agaricomycetidae</taxon>
        <taxon>Agaricales</taxon>
        <taxon>Marasmiineae</taxon>
        <taxon>Marasmiaceae</taxon>
        <taxon>Moniliophthora</taxon>
    </lineage>
</organism>
<evidence type="ECO:0000313" key="2">
    <source>
        <dbReference type="EMBL" id="ESK93088.1"/>
    </source>
</evidence>
<name>V2X1U5_MONRO</name>
<evidence type="ECO:0000256" key="1">
    <source>
        <dbReference type="SAM" id="MobiDB-lite"/>
    </source>
</evidence>
<dbReference type="HOGENOM" id="CLU_628638_0_0_1"/>
<accession>V2X1U5</accession>
<dbReference type="AlphaFoldDB" id="V2X1U5"/>
<dbReference type="KEGG" id="mrr:Moror_8873"/>